<evidence type="ECO:0000256" key="1">
    <source>
        <dbReference type="ARBA" id="ARBA00022741"/>
    </source>
</evidence>
<evidence type="ECO:0000256" key="2">
    <source>
        <dbReference type="ARBA" id="ARBA00022840"/>
    </source>
</evidence>
<protein>
    <recommendedName>
        <fullName evidence="4">ABC transporter domain-containing protein</fullName>
    </recommendedName>
</protein>
<keyword evidence="2" id="KW-0067">ATP-binding</keyword>
<name>A0A0A9CVI5_ARUDO</name>
<keyword evidence="1" id="KW-0547">Nucleotide-binding</keyword>
<dbReference type="SUPFAM" id="SSF52540">
    <property type="entry name" value="P-loop containing nucleoside triphosphate hydrolases"/>
    <property type="match status" value="1"/>
</dbReference>
<reference evidence="3" key="1">
    <citation type="submission" date="2014-09" db="EMBL/GenBank/DDBJ databases">
        <authorList>
            <person name="Magalhaes I.L.F."/>
            <person name="Oliveira U."/>
            <person name="Santos F.R."/>
            <person name="Vidigal T.H.D.A."/>
            <person name="Brescovit A.D."/>
            <person name="Santos A.J."/>
        </authorList>
    </citation>
    <scope>NUCLEOTIDE SEQUENCE</scope>
    <source>
        <tissue evidence="3">Shoot tissue taken approximately 20 cm above the soil surface</tissue>
    </source>
</reference>
<dbReference type="EMBL" id="GBRH01220490">
    <property type="protein sequence ID" value="JAD77405.1"/>
    <property type="molecule type" value="Transcribed_RNA"/>
</dbReference>
<dbReference type="Gene3D" id="3.40.50.300">
    <property type="entry name" value="P-loop containing nucleotide triphosphate hydrolases"/>
    <property type="match status" value="1"/>
</dbReference>
<proteinExistence type="predicted"/>
<dbReference type="AlphaFoldDB" id="A0A0A9CVI5"/>
<dbReference type="InterPro" id="IPR027417">
    <property type="entry name" value="P-loop_NTPase"/>
</dbReference>
<evidence type="ECO:0000313" key="3">
    <source>
        <dbReference type="EMBL" id="JAD77405.1"/>
    </source>
</evidence>
<sequence>MGENWSLGQKQLLCFGRVILKRSRILFMDEATASVDSQTDATIQRIIPEEFAECTVISIAHRIATVMDSDRVLVLDAGLVKEFDAPSELMGRPSLFGAMVQEYASRSSSTQATEG</sequence>
<dbReference type="GO" id="GO:0005524">
    <property type="term" value="F:ATP binding"/>
    <property type="evidence" value="ECO:0007669"/>
    <property type="project" value="UniProtKB-KW"/>
</dbReference>
<organism evidence="3">
    <name type="scientific">Arundo donax</name>
    <name type="common">Giant reed</name>
    <name type="synonym">Donax arundinaceus</name>
    <dbReference type="NCBI Taxonomy" id="35708"/>
    <lineage>
        <taxon>Eukaryota</taxon>
        <taxon>Viridiplantae</taxon>
        <taxon>Streptophyta</taxon>
        <taxon>Embryophyta</taxon>
        <taxon>Tracheophyta</taxon>
        <taxon>Spermatophyta</taxon>
        <taxon>Magnoliopsida</taxon>
        <taxon>Liliopsida</taxon>
        <taxon>Poales</taxon>
        <taxon>Poaceae</taxon>
        <taxon>PACMAD clade</taxon>
        <taxon>Arundinoideae</taxon>
        <taxon>Arundineae</taxon>
        <taxon>Arundo</taxon>
    </lineage>
</organism>
<dbReference type="InterPro" id="IPR050173">
    <property type="entry name" value="ABC_transporter_C-like"/>
</dbReference>
<evidence type="ECO:0008006" key="4">
    <source>
        <dbReference type="Google" id="ProtNLM"/>
    </source>
</evidence>
<dbReference type="GO" id="GO:0016020">
    <property type="term" value="C:membrane"/>
    <property type="evidence" value="ECO:0007669"/>
    <property type="project" value="TreeGrafter"/>
</dbReference>
<reference evidence="3" key="2">
    <citation type="journal article" date="2015" name="Data Brief">
        <title>Shoot transcriptome of the giant reed, Arundo donax.</title>
        <authorList>
            <person name="Barrero R.A."/>
            <person name="Guerrero F.D."/>
            <person name="Moolhuijzen P."/>
            <person name="Goolsby J.A."/>
            <person name="Tidwell J."/>
            <person name="Bellgard S.E."/>
            <person name="Bellgard M.I."/>
        </authorList>
    </citation>
    <scope>NUCLEOTIDE SEQUENCE</scope>
    <source>
        <tissue evidence="3">Shoot tissue taken approximately 20 cm above the soil surface</tissue>
    </source>
</reference>
<dbReference type="GO" id="GO:0042626">
    <property type="term" value="F:ATPase-coupled transmembrane transporter activity"/>
    <property type="evidence" value="ECO:0007669"/>
    <property type="project" value="TreeGrafter"/>
</dbReference>
<dbReference type="PANTHER" id="PTHR24223:SF230">
    <property type="entry name" value="OS04G0209300 PROTEIN"/>
    <property type="match status" value="1"/>
</dbReference>
<accession>A0A0A9CVI5</accession>
<dbReference type="PANTHER" id="PTHR24223">
    <property type="entry name" value="ATP-BINDING CASSETTE SUB-FAMILY C"/>
    <property type="match status" value="1"/>
</dbReference>